<evidence type="ECO:0000256" key="16">
    <source>
        <dbReference type="SAM" id="SignalP"/>
    </source>
</evidence>
<sequence length="597" mass="65350">MGFFQSLSAVLFLSSVALSQPRHRTLQIHETALAVPNDWTYIQRAEDSVVLRLSVALKQPYLRDLQNRLDTISKPSHQDFGSHLSKDQLRQYQLPRRDTVDSVLIWLQSHNIVDFQEEGAWIHFNASVASINSLLHCELAKYKNDASQTVHRASEYSLPSDLAEHINFIYPVTQFIGSPKPRLAAEHRGDDNRRIEERQTTTLPRSCWNNVIPDCVADIYNISYTPDASSPSTIGIAGFLEQYPSLDYVHTFLQKYSPRRNSSGYSPLYNFKVEAINGGLPINNGSGVEAILDTEYSMSFTQPLNVTYYSTGGRGPDLGANGIEVGPTQSADEPWKEFLEYMLAKDDETLPQVLSISYTDNEQDIPRPYANLVCDLFMQLTSRGVSILIASGDGGAAGIGYQDCYANDGTQSHVKFLPTFPVGCPYVTSVGATGNYLPAAPSSLSSGGFSDYFPRPTWQDKAALTYIDSLKGSHDGFYNKSGRGIPDISAVGSRFLIGAGGFEWLQSGTSASTPVWAAIIALINDKRMRTGKPSLGFLNPILYSSNLSAAFDDVVTGSGGSCTWGSNVELGWAATPGWDPVTGLGTPNFPKLLEILG</sequence>
<feature type="chain" id="PRO_5017792997" description="tripeptidyl-peptidase II" evidence="16">
    <location>
        <begin position="20"/>
        <end position="597"/>
    </location>
</feature>
<dbReference type="OrthoDB" id="409122at2759"/>
<evidence type="ECO:0000256" key="10">
    <source>
        <dbReference type="ARBA" id="ARBA00022825"/>
    </source>
</evidence>
<dbReference type="SUPFAM" id="SSF52743">
    <property type="entry name" value="Subtilisin-like"/>
    <property type="match status" value="1"/>
</dbReference>
<dbReference type="PANTHER" id="PTHR14218">
    <property type="entry name" value="PROTEASE S8 TRIPEPTIDYL PEPTIDASE I CLN2"/>
    <property type="match status" value="1"/>
</dbReference>
<dbReference type="InterPro" id="IPR015366">
    <property type="entry name" value="S53_propep"/>
</dbReference>
<keyword evidence="5" id="KW-0964">Secreted</keyword>
<dbReference type="PROSITE" id="PS00138">
    <property type="entry name" value="SUBTILASE_SER"/>
    <property type="match status" value="1"/>
</dbReference>
<comment type="catalytic activity">
    <reaction evidence="1">
        <text>Release of an N-terminal tripeptide from a polypeptide.</text>
        <dbReference type="EC" id="3.4.14.10"/>
    </reaction>
</comment>
<keyword evidence="8 16" id="KW-0732">Signal</keyword>
<dbReference type="GO" id="GO:0008240">
    <property type="term" value="F:tripeptidyl-peptidase activity"/>
    <property type="evidence" value="ECO:0007669"/>
    <property type="project" value="UniProtKB-EC"/>
</dbReference>
<feature type="binding site" evidence="15">
    <location>
        <position position="553"/>
    </location>
    <ligand>
        <name>Ca(2+)</name>
        <dbReference type="ChEBI" id="CHEBI:29108"/>
    </ligand>
</feature>
<dbReference type="CDD" id="cd11377">
    <property type="entry name" value="Pro-peptidase_S53"/>
    <property type="match status" value="1"/>
</dbReference>
<evidence type="ECO:0000313" key="19">
    <source>
        <dbReference type="Proteomes" id="UP000256645"/>
    </source>
</evidence>
<dbReference type="Pfam" id="PF00082">
    <property type="entry name" value="Peptidase_S8"/>
    <property type="match status" value="1"/>
</dbReference>
<feature type="binding site" evidence="15">
    <location>
        <position position="554"/>
    </location>
    <ligand>
        <name>Ca(2+)</name>
        <dbReference type="ChEBI" id="CHEBI:29108"/>
    </ligand>
</feature>
<keyword evidence="11 15" id="KW-0106">Calcium</keyword>
<feature type="active site" description="Charge relay system" evidence="15">
    <location>
        <position position="293"/>
    </location>
</feature>
<name>A0A3D8R2B5_9HELO</name>
<dbReference type="InterPro" id="IPR036852">
    <property type="entry name" value="Peptidase_S8/S53_dom_sf"/>
</dbReference>
<feature type="active site" description="Charge relay system" evidence="15">
    <location>
        <position position="510"/>
    </location>
</feature>
<evidence type="ECO:0000256" key="8">
    <source>
        <dbReference type="ARBA" id="ARBA00022729"/>
    </source>
</evidence>
<reference evidence="18 19" key="1">
    <citation type="journal article" date="2018" name="IMA Fungus">
        <title>IMA Genome-F 9: Draft genome sequence of Annulohypoxylon stygium, Aspergillus mulundensis, Berkeleyomyces basicola (syn. Thielaviopsis basicola), Ceratocystis smalleyi, two Cercospora beticola strains, Coleophoma cylindrospora, Fusarium fracticaudum, Phialophora cf. hyalina, and Morchella septimelata.</title>
        <authorList>
            <person name="Wingfield B.D."/>
            <person name="Bills G.F."/>
            <person name="Dong Y."/>
            <person name="Huang W."/>
            <person name="Nel W.J."/>
            <person name="Swalarsk-Parry B.S."/>
            <person name="Vaghefi N."/>
            <person name="Wilken P.M."/>
            <person name="An Z."/>
            <person name="de Beer Z.W."/>
            <person name="De Vos L."/>
            <person name="Chen L."/>
            <person name="Duong T.A."/>
            <person name="Gao Y."/>
            <person name="Hammerbacher A."/>
            <person name="Kikkert J.R."/>
            <person name="Li Y."/>
            <person name="Li H."/>
            <person name="Li K."/>
            <person name="Li Q."/>
            <person name="Liu X."/>
            <person name="Ma X."/>
            <person name="Naidoo K."/>
            <person name="Pethybridge S.J."/>
            <person name="Sun J."/>
            <person name="Steenkamp E.T."/>
            <person name="van der Nest M.A."/>
            <person name="van Wyk S."/>
            <person name="Wingfield M.J."/>
            <person name="Xiong C."/>
            <person name="Yue Q."/>
            <person name="Zhang X."/>
        </authorList>
    </citation>
    <scope>NUCLEOTIDE SEQUENCE [LARGE SCALE GENOMIC DNA]</scope>
    <source>
        <strain evidence="18 19">BP6252</strain>
    </source>
</reference>
<evidence type="ECO:0000256" key="3">
    <source>
        <dbReference type="ARBA" id="ARBA00004239"/>
    </source>
</evidence>
<dbReference type="CDD" id="cd04056">
    <property type="entry name" value="Peptidases_S53"/>
    <property type="match status" value="1"/>
</dbReference>
<evidence type="ECO:0000256" key="11">
    <source>
        <dbReference type="ARBA" id="ARBA00022837"/>
    </source>
</evidence>
<dbReference type="InterPro" id="IPR030400">
    <property type="entry name" value="Sedolisin_dom"/>
</dbReference>
<keyword evidence="9 15" id="KW-0378">Hydrolase</keyword>
<comment type="function">
    <text evidence="2">Secreted tripeptidyl-peptidase which degrades proteins at acidic pHs and is involved in virulence.</text>
</comment>
<evidence type="ECO:0000256" key="6">
    <source>
        <dbReference type="ARBA" id="ARBA00022670"/>
    </source>
</evidence>
<dbReference type="Gene3D" id="3.40.50.200">
    <property type="entry name" value="Peptidase S8/S53 domain"/>
    <property type="match status" value="1"/>
</dbReference>
<keyword evidence="12" id="KW-0843">Virulence</keyword>
<feature type="signal peptide" evidence="16">
    <location>
        <begin position="1"/>
        <end position="19"/>
    </location>
</feature>
<dbReference type="STRING" id="1849047.A0A3D8R2B5"/>
<dbReference type="FunFam" id="3.40.50.200:FF:000015">
    <property type="entry name" value="Tripeptidyl peptidase A"/>
    <property type="match status" value="1"/>
</dbReference>
<evidence type="ECO:0000256" key="15">
    <source>
        <dbReference type="PROSITE-ProRule" id="PRU01032"/>
    </source>
</evidence>
<feature type="domain" description="Peptidase S53" evidence="17">
    <location>
        <begin position="210"/>
        <end position="597"/>
    </location>
</feature>
<comment type="subcellular location">
    <subcellularLocation>
        <location evidence="3">Secreted</location>
        <location evidence="3">Extracellular space</location>
    </subcellularLocation>
</comment>
<dbReference type="GO" id="GO:0046872">
    <property type="term" value="F:metal ion binding"/>
    <property type="evidence" value="ECO:0007669"/>
    <property type="project" value="UniProtKB-UniRule"/>
</dbReference>
<evidence type="ECO:0000256" key="13">
    <source>
        <dbReference type="ARBA" id="ARBA00023145"/>
    </source>
</evidence>
<dbReference type="AlphaFoldDB" id="A0A3D8R2B5"/>
<proteinExistence type="predicted"/>
<evidence type="ECO:0000256" key="1">
    <source>
        <dbReference type="ARBA" id="ARBA00001910"/>
    </source>
</evidence>
<keyword evidence="13" id="KW-0865">Zymogen</keyword>
<evidence type="ECO:0000256" key="9">
    <source>
        <dbReference type="ARBA" id="ARBA00022801"/>
    </source>
</evidence>
<organism evidence="18 19">
    <name type="scientific">Coleophoma cylindrospora</name>
    <dbReference type="NCBI Taxonomy" id="1849047"/>
    <lineage>
        <taxon>Eukaryota</taxon>
        <taxon>Fungi</taxon>
        <taxon>Dikarya</taxon>
        <taxon>Ascomycota</taxon>
        <taxon>Pezizomycotina</taxon>
        <taxon>Leotiomycetes</taxon>
        <taxon>Helotiales</taxon>
        <taxon>Dermateaceae</taxon>
        <taxon>Coleophoma</taxon>
    </lineage>
</organism>
<evidence type="ECO:0000313" key="18">
    <source>
        <dbReference type="EMBL" id="RDW68183.1"/>
    </source>
</evidence>
<evidence type="ECO:0000256" key="14">
    <source>
        <dbReference type="ARBA" id="ARBA00023180"/>
    </source>
</evidence>
<accession>A0A3D8R2B5</accession>
<keyword evidence="7 15" id="KW-0479">Metal-binding</keyword>
<dbReference type="GO" id="GO:0005576">
    <property type="term" value="C:extracellular region"/>
    <property type="evidence" value="ECO:0007669"/>
    <property type="project" value="UniProtKB-SubCell"/>
</dbReference>
<dbReference type="EC" id="3.4.14.10" evidence="4"/>
<keyword evidence="6 15" id="KW-0645">Protease</keyword>
<feature type="active site" description="Charge relay system" evidence="15">
    <location>
        <position position="289"/>
    </location>
</feature>
<dbReference type="GO" id="GO:0006508">
    <property type="term" value="P:proteolysis"/>
    <property type="evidence" value="ECO:0007669"/>
    <property type="project" value="UniProtKB-KW"/>
</dbReference>
<keyword evidence="10 15" id="KW-0720">Serine protease</keyword>
<protein>
    <recommendedName>
        <fullName evidence="4">tripeptidyl-peptidase II</fullName>
        <ecNumber evidence="4">3.4.14.10</ecNumber>
    </recommendedName>
</protein>
<evidence type="ECO:0000256" key="4">
    <source>
        <dbReference type="ARBA" id="ARBA00012462"/>
    </source>
</evidence>
<comment type="caution">
    <text evidence="18">The sequence shown here is derived from an EMBL/GenBank/DDBJ whole genome shotgun (WGS) entry which is preliminary data.</text>
</comment>
<gene>
    <name evidence="18" type="ORF">BP6252_09579</name>
</gene>
<keyword evidence="14" id="KW-0325">Glycoprotein</keyword>
<dbReference type="InterPro" id="IPR050819">
    <property type="entry name" value="Tripeptidyl-peptidase_I"/>
</dbReference>
<evidence type="ECO:0000256" key="5">
    <source>
        <dbReference type="ARBA" id="ARBA00022525"/>
    </source>
</evidence>
<dbReference type="SMART" id="SM00944">
    <property type="entry name" value="Pro-kuma_activ"/>
    <property type="match status" value="1"/>
</dbReference>
<dbReference type="GO" id="GO:0004252">
    <property type="term" value="F:serine-type endopeptidase activity"/>
    <property type="evidence" value="ECO:0007669"/>
    <property type="project" value="UniProtKB-UniRule"/>
</dbReference>
<dbReference type="Pfam" id="PF09286">
    <property type="entry name" value="Pro-kuma_activ"/>
    <property type="match status" value="1"/>
</dbReference>
<dbReference type="Proteomes" id="UP000256645">
    <property type="component" value="Unassembled WGS sequence"/>
</dbReference>
<evidence type="ECO:0000256" key="7">
    <source>
        <dbReference type="ARBA" id="ARBA00022723"/>
    </source>
</evidence>
<keyword evidence="19" id="KW-1185">Reference proteome</keyword>
<comment type="cofactor">
    <cofactor evidence="15">
        <name>Ca(2+)</name>
        <dbReference type="ChEBI" id="CHEBI:29108"/>
    </cofactor>
    <text evidence="15">Binds 1 Ca(2+) ion per subunit.</text>
</comment>
<evidence type="ECO:0000256" key="12">
    <source>
        <dbReference type="ARBA" id="ARBA00023026"/>
    </source>
</evidence>
<dbReference type="SUPFAM" id="SSF54897">
    <property type="entry name" value="Protease propeptides/inhibitors"/>
    <property type="match status" value="1"/>
</dbReference>
<evidence type="ECO:0000259" key="17">
    <source>
        <dbReference type="PROSITE" id="PS51695"/>
    </source>
</evidence>
<evidence type="ECO:0000256" key="2">
    <source>
        <dbReference type="ARBA" id="ARBA00002451"/>
    </source>
</evidence>
<dbReference type="InterPro" id="IPR023828">
    <property type="entry name" value="Peptidase_S8_Ser-AS"/>
</dbReference>
<feature type="binding site" evidence="15">
    <location>
        <position position="577"/>
    </location>
    <ligand>
        <name>Ca(2+)</name>
        <dbReference type="ChEBI" id="CHEBI:29108"/>
    </ligand>
</feature>
<feature type="binding site" evidence="15">
    <location>
        <position position="579"/>
    </location>
    <ligand>
        <name>Ca(2+)</name>
        <dbReference type="ChEBI" id="CHEBI:29108"/>
    </ligand>
</feature>
<dbReference type="EMBL" id="PDLM01000010">
    <property type="protein sequence ID" value="RDW68183.1"/>
    <property type="molecule type" value="Genomic_DNA"/>
</dbReference>
<dbReference type="PROSITE" id="PS51695">
    <property type="entry name" value="SEDOLISIN"/>
    <property type="match status" value="1"/>
</dbReference>
<dbReference type="InterPro" id="IPR000209">
    <property type="entry name" value="Peptidase_S8/S53_dom"/>
</dbReference>
<dbReference type="PANTHER" id="PTHR14218:SF15">
    <property type="entry name" value="TRIPEPTIDYL-PEPTIDASE 1"/>
    <property type="match status" value="1"/>
</dbReference>